<name>A0ABR4EE05_9PEZI</name>
<keyword evidence="8" id="KW-1185">Reference proteome</keyword>
<keyword evidence="5" id="KW-0812">Transmembrane</keyword>
<feature type="transmembrane region" description="Helical" evidence="5">
    <location>
        <begin position="116"/>
        <end position="138"/>
    </location>
</feature>
<dbReference type="EMBL" id="JBAWTH010000066">
    <property type="protein sequence ID" value="KAL2280526.1"/>
    <property type="molecule type" value="Genomic_DNA"/>
</dbReference>
<dbReference type="PRINTS" id="PR00363">
    <property type="entry name" value="CYTOCHROMEB5"/>
</dbReference>
<evidence type="ECO:0000256" key="3">
    <source>
        <dbReference type="ARBA" id="ARBA00023004"/>
    </source>
</evidence>
<dbReference type="PROSITE" id="PS50255">
    <property type="entry name" value="CYTOCHROME_B5_2"/>
    <property type="match status" value="1"/>
</dbReference>
<evidence type="ECO:0000256" key="2">
    <source>
        <dbReference type="ARBA" id="ARBA00022723"/>
    </source>
</evidence>
<dbReference type="InterPro" id="IPR001199">
    <property type="entry name" value="Cyt_B5-like_heme/steroid-bd"/>
</dbReference>
<proteinExistence type="inferred from homology"/>
<dbReference type="InterPro" id="IPR036400">
    <property type="entry name" value="Cyt_B5-like_heme/steroid_sf"/>
</dbReference>
<keyword evidence="1" id="KW-0349">Heme</keyword>
<evidence type="ECO:0000256" key="4">
    <source>
        <dbReference type="ARBA" id="ARBA00038168"/>
    </source>
</evidence>
<reference evidence="7 8" key="1">
    <citation type="submission" date="2024-03" db="EMBL/GenBank/DDBJ databases">
        <title>A high-quality draft genome sequence of Diaporthe vaccinii, a causative agent of upright dieback and viscid rot disease in cranberry plants.</title>
        <authorList>
            <person name="Sarrasin M."/>
            <person name="Lang B.F."/>
            <person name="Burger G."/>
        </authorList>
    </citation>
    <scope>NUCLEOTIDE SEQUENCE [LARGE SCALE GENOMIC DNA]</scope>
    <source>
        <strain evidence="7 8">IS7</strain>
    </source>
</reference>
<comment type="caution">
    <text evidence="7">The sequence shown here is derived from an EMBL/GenBank/DDBJ whole genome shotgun (WGS) entry which is preliminary data.</text>
</comment>
<evidence type="ECO:0000313" key="8">
    <source>
        <dbReference type="Proteomes" id="UP001600888"/>
    </source>
</evidence>
<dbReference type="Pfam" id="PF00173">
    <property type="entry name" value="Cyt-b5"/>
    <property type="match status" value="1"/>
</dbReference>
<feature type="transmembrane region" description="Helical" evidence="5">
    <location>
        <begin position="158"/>
        <end position="178"/>
    </location>
</feature>
<gene>
    <name evidence="7" type="ORF">FJTKL_12502</name>
</gene>
<evidence type="ECO:0000256" key="5">
    <source>
        <dbReference type="SAM" id="Phobius"/>
    </source>
</evidence>
<dbReference type="Gene3D" id="3.10.120.10">
    <property type="entry name" value="Cytochrome b5-like heme/steroid binding domain"/>
    <property type="match status" value="1"/>
</dbReference>
<evidence type="ECO:0000256" key="1">
    <source>
        <dbReference type="ARBA" id="ARBA00022617"/>
    </source>
</evidence>
<organism evidence="7 8">
    <name type="scientific">Diaporthe vaccinii</name>
    <dbReference type="NCBI Taxonomy" id="105482"/>
    <lineage>
        <taxon>Eukaryota</taxon>
        <taxon>Fungi</taxon>
        <taxon>Dikarya</taxon>
        <taxon>Ascomycota</taxon>
        <taxon>Pezizomycotina</taxon>
        <taxon>Sordariomycetes</taxon>
        <taxon>Sordariomycetidae</taxon>
        <taxon>Diaporthales</taxon>
        <taxon>Diaporthaceae</taxon>
        <taxon>Diaporthe</taxon>
        <taxon>Diaporthe eres species complex</taxon>
    </lineage>
</organism>
<dbReference type="Proteomes" id="UP001600888">
    <property type="component" value="Unassembled WGS sequence"/>
</dbReference>
<dbReference type="SUPFAM" id="SSF55856">
    <property type="entry name" value="Cytochrome b5-like heme/steroid binding domain"/>
    <property type="match status" value="1"/>
</dbReference>
<comment type="similarity">
    <text evidence="4">Belongs to the cytochrome b5 family.</text>
</comment>
<keyword evidence="3" id="KW-0408">Iron</keyword>
<evidence type="ECO:0000259" key="6">
    <source>
        <dbReference type="PROSITE" id="PS50255"/>
    </source>
</evidence>
<keyword evidence="5" id="KW-0472">Membrane</keyword>
<keyword evidence="2" id="KW-0479">Metal-binding</keyword>
<sequence length="204" mass="22134">MAAAEGLTDNVFDLEHVAQHNKPEDAWIIVRGKVYNVTNYFDDHPGGRNVLMEVAGSDATEDFEYTDHSDDALRTMEGLMVGTLIGGDKTRDRARVNSGVEQAKSRSKGPSPAKRTGWRLAAAAVLVPSVVLLSAGRGTSLSVDDFIAHHASLEKLRGFWAGVAITLLTTVIALLLVFQSARKAVFSHGKGVFEYPPYYSHPLP</sequence>
<protein>
    <recommendedName>
        <fullName evidence="6">Cytochrome b5 heme-binding domain-containing protein</fullName>
    </recommendedName>
</protein>
<keyword evidence="5" id="KW-1133">Transmembrane helix</keyword>
<dbReference type="InterPro" id="IPR050668">
    <property type="entry name" value="Cytochrome_b5"/>
</dbReference>
<evidence type="ECO:0000313" key="7">
    <source>
        <dbReference type="EMBL" id="KAL2280526.1"/>
    </source>
</evidence>
<dbReference type="SMART" id="SM01117">
    <property type="entry name" value="Cyt-b5"/>
    <property type="match status" value="1"/>
</dbReference>
<accession>A0ABR4EE05</accession>
<feature type="domain" description="Cytochrome b5 heme-binding" evidence="6">
    <location>
        <begin position="9"/>
        <end position="85"/>
    </location>
</feature>
<dbReference type="PANTHER" id="PTHR19359">
    <property type="entry name" value="CYTOCHROME B5"/>
    <property type="match status" value="1"/>
</dbReference>